<dbReference type="PANTHER" id="PTHR33178:SF10">
    <property type="entry name" value="STRESS-RESPONSE A_B BARREL DOMAIN-CONTAINING PROTEIN"/>
    <property type="match status" value="1"/>
</dbReference>
<dbReference type="SMART" id="SM00886">
    <property type="entry name" value="Dabb"/>
    <property type="match status" value="1"/>
</dbReference>
<evidence type="ECO:0000259" key="2">
    <source>
        <dbReference type="PROSITE" id="PS51502"/>
    </source>
</evidence>
<dbReference type="Proteomes" id="UP000476064">
    <property type="component" value="Chromosome"/>
</dbReference>
<feature type="domain" description="Stress-response A/B barrel" evidence="2">
    <location>
        <begin position="6"/>
        <end position="98"/>
    </location>
</feature>
<dbReference type="InterPro" id="IPR011008">
    <property type="entry name" value="Dimeric_a/b-barrel"/>
</dbReference>
<evidence type="ECO:0000313" key="3">
    <source>
        <dbReference type="EMBL" id="QHT59221.1"/>
    </source>
</evidence>
<dbReference type="EMBL" id="CP048209">
    <property type="protein sequence ID" value="QHT59221.1"/>
    <property type="molecule type" value="Genomic_DNA"/>
</dbReference>
<evidence type="ECO:0000313" key="4">
    <source>
        <dbReference type="Proteomes" id="UP000476064"/>
    </source>
</evidence>
<dbReference type="InterPro" id="IPR044662">
    <property type="entry name" value="HS1/DABB1-like"/>
</dbReference>
<dbReference type="SUPFAM" id="SSF54909">
    <property type="entry name" value="Dimeric alpha+beta barrel"/>
    <property type="match status" value="1"/>
</dbReference>
<dbReference type="InterPro" id="IPR013097">
    <property type="entry name" value="Dabb"/>
</dbReference>
<protein>
    <submittedName>
        <fullName evidence="3">Dabb family protein</fullName>
    </submittedName>
</protein>
<dbReference type="Pfam" id="PF07876">
    <property type="entry name" value="Dabb"/>
    <property type="match status" value="1"/>
</dbReference>
<dbReference type="PANTHER" id="PTHR33178">
    <property type="match status" value="1"/>
</dbReference>
<dbReference type="RefSeq" id="WP_162355289.1">
    <property type="nucleotide sequence ID" value="NZ_CP048209.1"/>
</dbReference>
<dbReference type="KEGG" id="plyc:GXP70_04045"/>
<sequence length="103" mass="11937">MEQTSIQHMVIFNLKHEAGSEAAEQFLRDGERLLSSIPVVNRFSVFKQVSPKNDYDYGFSMIFNSQADYEAYNAHPVHVDFVDNRWVPEVSRFLEIDFKAYGA</sequence>
<organism evidence="3 4">
    <name type="scientific">Paenibacillus lycopersici</name>
    <dbReference type="NCBI Taxonomy" id="2704462"/>
    <lineage>
        <taxon>Bacteria</taxon>
        <taxon>Bacillati</taxon>
        <taxon>Bacillota</taxon>
        <taxon>Bacilli</taxon>
        <taxon>Bacillales</taxon>
        <taxon>Paenibacillaceae</taxon>
        <taxon>Paenibacillus</taxon>
    </lineage>
</organism>
<proteinExistence type="predicted"/>
<comment type="subunit">
    <text evidence="1">Homodimer.</text>
</comment>
<dbReference type="AlphaFoldDB" id="A0A6C0FUS8"/>
<reference evidence="3 4" key="1">
    <citation type="submission" date="2020-01" db="EMBL/GenBank/DDBJ databases">
        <title>Paenibacillus sp. nov., isolated from tomato rhizosphere.</title>
        <authorList>
            <person name="Weon H.-Y."/>
            <person name="Lee S.A."/>
        </authorList>
    </citation>
    <scope>NUCLEOTIDE SEQUENCE [LARGE SCALE GENOMIC DNA]</scope>
    <source>
        <strain evidence="3 4">12200R-189</strain>
    </source>
</reference>
<evidence type="ECO:0000256" key="1">
    <source>
        <dbReference type="ARBA" id="ARBA00011738"/>
    </source>
</evidence>
<name>A0A6C0FUS8_9BACL</name>
<accession>A0A6C0FUS8</accession>
<dbReference type="Gene3D" id="3.30.70.100">
    <property type="match status" value="1"/>
</dbReference>
<dbReference type="PROSITE" id="PS51502">
    <property type="entry name" value="S_R_A_B_BARREL"/>
    <property type="match status" value="1"/>
</dbReference>
<keyword evidence="4" id="KW-1185">Reference proteome</keyword>
<gene>
    <name evidence="3" type="ORF">GXP70_04045</name>
</gene>